<dbReference type="EC" id="2.1.1.37" evidence="1"/>
<dbReference type="Gene3D" id="3.40.50.150">
    <property type="entry name" value="Vaccinia Virus protein VP39"/>
    <property type="match status" value="1"/>
</dbReference>
<dbReference type="Gene3D" id="3.90.120.10">
    <property type="entry name" value="DNA Methylase, subunit A, domain 2"/>
    <property type="match status" value="1"/>
</dbReference>
<comment type="similarity">
    <text evidence="7 8">Belongs to the class I-like SAM-binding methyltransferase superfamily. C5-methyltransferase family.</text>
</comment>
<evidence type="ECO:0000256" key="6">
    <source>
        <dbReference type="ARBA" id="ARBA00047422"/>
    </source>
</evidence>
<organism evidence="9 10">
    <name type="scientific">Pseudoalteromonas phenolica</name>
    <dbReference type="NCBI Taxonomy" id="161398"/>
    <lineage>
        <taxon>Bacteria</taxon>
        <taxon>Pseudomonadati</taxon>
        <taxon>Pseudomonadota</taxon>
        <taxon>Gammaproteobacteria</taxon>
        <taxon>Alteromonadales</taxon>
        <taxon>Pseudoalteromonadaceae</taxon>
        <taxon>Pseudoalteromonas</taxon>
    </lineage>
</organism>
<dbReference type="GO" id="GO:0003677">
    <property type="term" value="F:DNA binding"/>
    <property type="evidence" value="ECO:0007669"/>
    <property type="project" value="TreeGrafter"/>
</dbReference>
<evidence type="ECO:0000256" key="4">
    <source>
        <dbReference type="ARBA" id="ARBA00022691"/>
    </source>
</evidence>
<dbReference type="GO" id="GO:0009307">
    <property type="term" value="P:DNA restriction-modification system"/>
    <property type="evidence" value="ECO:0007669"/>
    <property type="project" value="UniProtKB-KW"/>
</dbReference>
<dbReference type="Pfam" id="PF00145">
    <property type="entry name" value="DNA_methylase"/>
    <property type="match status" value="1"/>
</dbReference>
<keyword evidence="5" id="KW-0680">Restriction system</keyword>
<dbReference type="AlphaFoldDB" id="A0A5R9Q711"/>
<dbReference type="NCBIfam" id="TIGR00675">
    <property type="entry name" value="dcm"/>
    <property type="match status" value="1"/>
</dbReference>
<feature type="active site" evidence="7">
    <location>
        <position position="69"/>
    </location>
</feature>
<dbReference type="InterPro" id="IPR029063">
    <property type="entry name" value="SAM-dependent_MTases_sf"/>
</dbReference>
<comment type="catalytic activity">
    <reaction evidence="6">
        <text>a 2'-deoxycytidine in DNA + S-adenosyl-L-methionine = a 5-methyl-2'-deoxycytidine in DNA + S-adenosyl-L-homocysteine + H(+)</text>
        <dbReference type="Rhea" id="RHEA:13681"/>
        <dbReference type="Rhea" id="RHEA-COMP:11369"/>
        <dbReference type="Rhea" id="RHEA-COMP:11370"/>
        <dbReference type="ChEBI" id="CHEBI:15378"/>
        <dbReference type="ChEBI" id="CHEBI:57856"/>
        <dbReference type="ChEBI" id="CHEBI:59789"/>
        <dbReference type="ChEBI" id="CHEBI:85452"/>
        <dbReference type="ChEBI" id="CHEBI:85454"/>
        <dbReference type="EC" id="2.1.1.37"/>
    </reaction>
</comment>
<evidence type="ECO:0000256" key="3">
    <source>
        <dbReference type="ARBA" id="ARBA00022679"/>
    </source>
</evidence>
<evidence type="ECO:0000256" key="1">
    <source>
        <dbReference type="ARBA" id="ARBA00011975"/>
    </source>
</evidence>
<comment type="caution">
    <text evidence="9">The sequence shown here is derived from an EMBL/GenBank/DDBJ whole genome shotgun (WGS) entry which is preliminary data.</text>
</comment>
<dbReference type="SUPFAM" id="SSF53335">
    <property type="entry name" value="S-adenosyl-L-methionine-dependent methyltransferases"/>
    <property type="match status" value="1"/>
</dbReference>
<evidence type="ECO:0000256" key="2">
    <source>
        <dbReference type="ARBA" id="ARBA00022603"/>
    </source>
</evidence>
<sequence length="336" mass="38280">MSYGMQLAGIEVLAGIDFEITCKETYLANIKGAQFLNYDVFELSEAELEHKLEINKFDDDLVFIGCSPCQYWSLINTDKKKSEKSKSLLSEFERFVQYFSPGYVVVENVPGVLNRREESGLGEFIDWLVDNDYVVHYEVHNTSEYGVPQNRRRFTLIANRVNELELSPIKSSKLLTVADVIGEKNGFPKVQAGHQDKTPFRHSVARLKDVTLRRLKKVKKDGGNRLGFANDPELQLPCFVGKDSSFKDTFGRLWWNKPAPTITTKFFSVSNGRFVHPEENRALSLREGATLQSFPKSYIFHGRTNEIIARQIGNAVPPEYSRRIAQAIINSRNSIT</sequence>
<keyword evidence="3 7" id="KW-0808">Transferase</keyword>
<dbReference type="PRINTS" id="PR00105">
    <property type="entry name" value="C5METTRFRASE"/>
</dbReference>
<dbReference type="OrthoDB" id="9813719at2"/>
<dbReference type="PANTHER" id="PTHR10629">
    <property type="entry name" value="CYTOSINE-SPECIFIC METHYLTRANSFERASE"/>
    <property type="match status" value="1"/>
</dbReference>
<name>A0A5R9Q711_9GAMM</name>
<evidence type="ECO:0000313" key="9">
    <source>
        <dbReference type="EMBL" id="TLX48928.1"/>
    </source>
</evidence>
<dbReference type="InterPro" id="IPR050390">
    <property type="entry name" value="C5-Methyltransferase"/>
</dbReference>
<gene>
    <name evidence="9" type="ORF">C1E24_01130</name>
</gene>
<evidence type="ECO:0000313" key="10">
    <source>
        <dbReference type="Proteomes" id="UP000309186"/>
    </source>
</evidence>
<evidence type="ECO:0000256" key="8">
    <source>
        <dbReference type="RuleBase" id="RU000416"/>
    </source>
</evidence>
<dbReference type="Proteomes" id="UP000309186">
    <property type="component" value="Unassembled WGS sequence"/>
</dbReference>
<evidence type="ECO:0000256" key="7">
    <source>
        <dbReference type="PROSITE-ProRule" id="PRU01016"/>
    </source>
</evidence>
<dbReference type="GO" id="GO:0044027">
    <property type="term" value="P:negative regulation of gene expression via chromosomal CpG island methylation"/>
    <property type="evidence" value="ECO:0007669"/>
    <property type="project" value="TreeGrafter"/>
</dbReference>
<protein>
    <recommendedName>
        <fullName evidence="1">DNA (cytosine-5-)-methyltransferase</fullName>
        <ecNumber evidence="1">2.1.1.37</ecNumber>
    </recommendedName>
</protein>
<evidence type="ECO:0000256" key="5">
    <source>
        <dbReference type="ARBA" id="ARBA00022747"/>
    </source>
</evidence>
<reference evidence="9 10" key="1">
    <citation type="submission" date="2018-01" db="EMBL/GenBank/DDBJ databases">
        <title>Co-occurrence of chitin degradation, pigmentation and bioactivity in marine Pseudoalteromonas.</title>
        <authorList>
            <person name="Paulsen S."/>
            <person name="Gram L."/>
            <person name="Machado H."/>
        </authorList>
    </citation>
    <scope>NUCLEOTIDE SEQUENCE [LARGE SCALE GENOMIC DNA]</scope>
    <source>
        <strain evidence="9 10">S3663</strain>
    </source>
</reference>
<keyword evidence="4 7" id="KW-0949">S-adenosyl-L-methionine</keyword>
<accession>A0A5R9Q711</accession>
<dbReference type="EMBL" id="PPSW01000002">
    <property type="protein sequence ID" value="TLX48928.1"/>
    <property type="molecule type" value="Genomic_DNA"/>
</dbReference>
<dbReference type="GO" id="GO:0003886">
    <property type="term" value="F:DNA (cytosine-5-)-methyltransferase activity"/>
    <property type="evidence" value="ECO:0007669"/>
    <property type="project" value="UniProtKB-EC"/>
</dbReference>
<keyword evidence="2 7" id="KW-0489">Methyltransferase</keyword>
<dbReference type="PROSITE" id="PS51679">
    <property type="entry name" value="SAM_MT_C5"/>
    <property type="match status" value="1"/>
</dbReference>
<dbReference type="GO" id="GO:0032259">
    <property type="term" value="P:methylation"/>
    <property type="evidence" value="ECO:0007669"/>
    <property type="project" value="UniProtKB-KW"/>
</dbReference>
<proteinExistence type="inferred from homology"/>
<dbReference type="InterPro" id="IPR001525">
    <property type="entry name" value="C5_MeTfrase"/>
</dbReference>
<dbReference type="PANTHER" id="PTHR10629:SF52">
    <property type="entry name" value="DNA (CYTOSINE-5)-METHYLTRANSFERASE 1"/>
    <property type="match status" value="1"/>
</dbReference>